<evidence type="ECO:0000313" key="3">
    <source>
        <dbReference type="Proteomes" id="UP000199021"/>
    </source>
</evidence>
<name>A0A1H9BI75_9BACT</name>
<dbReference type="Proteomes" id="UP000199021">
    <property type="component" value="Unassembled WGS sequence"/>
</dbReference>
<dbReference type="STRING" id="478744.SAMN05444359_103141"/>
<sequence length="199" mass="21384">MATSTLQMIIDTVKDAAGNIDSQQIQQFSGGKIDSVDQFMAKTERTRDKNFGKGFLAGVLGGLVAVGVKMLVDGKIAPKRRQIEDDYAEAAVNAAEAFTHIDLTEEEEDIAETFVEFGMGALIGGVYGLAVEAVPEVKDMGQDKFLATTQQLALPVLGIAPATVKDAADDKLEKIAGHVAFGVTLEITRRAVRYYLDED</sequence>
<dbReference type="RefSeq" id="WP_090165603.1">
    <property type="nucleotide sequence ID" value="NZ_FOFB01000003.1"/>
</dbReference>
<dbReference type="OrthoDB" id="1491441at2"/>
<keyword evidence="1" id="KW-1133">Transmembrane helix</keyword>
<keyword evidence="1" id="KW-0812">Transmembrane</keyword>
<dbReference type="AlphaFoldDB" id="A0A1H9BI75"/>
<accession>A0A1H9BI75</accession>
<dbReference type="InParanoid" id="A0A1H9BI75"/>
<organism evidence="2 3">
    <name type="scientific">Neolewinella agarilytica</name>
    <dbReference type="NCBI Taxonomy" id="478744"/>
    <lineage>
        <taxon>Bacteria</taxon>
        <taxon>Pseudomonadati</taxon>
        <taxon>Bacteroidota</taxon>
        <taxon>Saprospiria</taxon>
        <taxon>Saprospirales</taxon>
        <taxon>Lewinellaceae</taxon>
        <taxon>Neolewinella</taxon>
    </lineage>
</organism>
<evidence type="ECO:0000313" key="2">
    <source>
        <dbReference type="EMBL" id="SEP88676.1"/>
    </source>
</evidence>
<protein>
    <submittedName>
        <fullName evidence="2">Uncharacterized membrane protein YagU, involved in acid resistance, DUF1440 family</fullName>
    </submittedName>
</protein>
<feature type="transmembrane region" description="Helical" evidence="1">
    <location>
        <begin position="54"/>
        <end position="72"/>
    </location>
</feature>
<keyword evidence="1" id="KW-0472">Membrane</keyword>
<reference evidence="3" key="1">
    <citation type="submission" date="2016-10" db="EMBL/GenBank/DDBJ databases">
        <authorList>
            <person name="Varghese N."/>
            <person name="Submissions S."/>
        </authorList>
    </citation>
    <scope>NUCLEOTIDE SEQUENCE [LARGE SCALE GENOMIC DNA]</scope>
    <source>
        <strain evidence="3">DSM 24740</strain>
    </source>
</reference>
<proteinExistence type="predicted"/>
<dbReference type="EMBL" id="FOFB01000003">
    <property type="protein sequence ID" value="SEP88676.1"/>
    <property type="molecule type" value="Genomic_DNA"/>
</dbReference>
<keyword evidence="3" id="KW-1185">Reference proteome</keyword>
<gene>
    <name evidence="2" type="ORF">SAMN05444359_103141</name>
</gene>
<evidence type="ECO:0000256" key="1">
    <source>
        <dbReference type="SAM" id="Phobius"/>
    </source>
</evidence>